<dbReference type="AlphaFoldDB" id="A0A4Z0R166"/>
<protein>
    <submittedName>
        <fullName evidence="1">Uncharacterized protein</fullName>
    </submittedName>
</protein>
<keyword evidence="2" id="KW-1185">Reference proteome</keyword>
<name>A0A4Z0R166_9FIRM</name>
<evidence type="ECO:0000313" key="2">
    <source>
        <dbReference type="Proteomes" id="UP000298460"/>
    </source>
</evidence>
<organism evidence="1 2">
    <name type="scientific">Desulfosporosinus fructosivorans</name>
    <dbReference type="NCBI Taxonomy" id="2018669"/>
    <lineage>
        <taxon>Bacteria</taxon>
        <taxon>Bacillati</taxon>
        <taxon>Bacillota</taxon>
        <taxon>Clostridia</taxon>
        <taxon>Eubacteriales</taxon>
        <taxon>Desulfitobacteriaceae</taxon>
        <taxon>Desulfosporosinus</taxon>
    </lineage>
</organism>
<sequence length="108" mass="12027">MNGENKNGGIELTDEEMGQVAAGKSLVLMNAATGLHGYRCSCADIRWLDVSSYMMIERIVGVCPKFIKKEEPKEYNHCKSCIYFKDMGIMDEDAIQTHRAKGYGIGTI</sequence>
<accession>A0A4Z0R166</accession>
<gene>
    <name evidence="1" type="ORF">E4K67_23460</name>
</gene>
<dbReference type="RefSeq" id="WP_135551209.1">
    <property type="nucleotide sequence ID" value="NZ_SPQQ01000011.1"/>
</dbReference>
<dbReference type="EMBL" id="SPQQ01000011">
    <property type="protein sequence ID" value="TGE35727.1"/>
    <property type="molecule type" value="Genomic_DNA"/>
</dbReference>
<comment type="caution">
    <text evidence="1">The sequence shown here is derived from an EMBL/GenBank/DDBJ whole genome shotgun (WGS) entry which is preliminary data.</text>
</comment>
<dbReference type="Proteomes" id="UP000298460">
    <property type="component" value="Unassembled WGS sequence"/>
</dbReference>
<evidence type="ECO:0000313" key="1">
    <source>
        <dbReference type="EMBL" id="TGE35727.1"/>
    </source>
</evidence>
<proteinExistence type="predicted"/>
<reference evidence="1 2" key="1">
    <citation type="submission" date="2019-03" db="EMBL/GenBank/DDBJ databases">
        <title>Draft Genome Sequence of Desulfosporosinus fructosivorans Strain 63.6F, Isolated from Marine Sediment in the Baltic Sea.</title>
        <authorList>
            <person name="Hausmann B."/>
            <person name="Vandieken V."/>
            <person name="Pjevac P."/>
            <person name="Schreck K."/>
            <person name="Herbold C.W."/>
            <person name="Loy A."/>
        </authorList>
    </citation>
    <scope>NUCLEOTIDE SEQUENCE [LARGE SCALE GENOMIC DNA]</scope>
    <source>
        <strain evidence="1 2">63.6F</strain>
    </source>
</reference>